<evidence type="ECO:0000313" key="2">
    <source>
        <dbReference type="Proteomes" id="UP000727407"/>
    </source>
</evidence>
<evidence type="ECO:0000313" key="1">
    <source>
        <dbReference type="EMBL" id="KAF5885323.1"/>
    </source>
</evidence>
<gene>
    <name evidence="1" type="ORF">DAT39_022732</name>
</gene>
<reference evidence="1" key="1">
    <citation type="submission" date="2020-07" db="EMBL/GenBank/DDBJ databases">
        <title>Clarias magur genome sequencing, assembly and annotation.</title>
        <authorList>
            <person name="Kushwaha B."/>
            <person name="Kumar R."/>
            <person name="Das P."/>
            <person name="Joshi C.G."/>
            <person name="Kumar D."/>
            <person name="Nagpure N.S."/>
            <person name="Pandey M."/>
            <person name="Agarwal S."/>
            <person name="Srivastava S."/>
            <person name="Singh M."/>
            <person name="Sahoo L."/>
            <person name="Jayasankar P."/>
            <person name="Meher P.K."/>
            <person name="Koringa P.G."/>
            <person name="Iquebal M.A."/>
            <person name="Das S.P."/>
            <person name="Bit A."/>
            <person name="Patnaik S."/>
            <person name="Patel N."/>
            <person name="Shah T.M."/>
            <person name="Hinsu A."/>
            <person name="Jena J.K."/>
        </authorList>
    </citation>
    <scope>NUCLEOTIDE SEQUENCE</scope>
    <source>
        <strain evidence="1">CIFAMagur01</strain>
        <tissue evidence="1">Testis</tissue>
    </source>
</reference>
<dbReference type="OrthoDB" id="6369810at2759"/>
<protein>
    <submittedName>
        <fullName evidence="1">C-type mannose receptor 2-like isoform X1</fullName>
    </submittedName>
</protein>
<proteinExistence type="predicted"/>
<keyword evidence="2" id="KW-1185">Reference proteome</keyword>
<dbReference type="AlphaFoldDB" id="A0A8J4TAI7"/>
<name>A0A8J4TAI7_CLAMG</name>
<dbReference type="EMBL" id="QNUK01001248">
    <property type="protein sequence ID" value="KAF5885323.1"/>
    <property type="molecule type" value="Genomic_DNA"/>
</dbReference>
<accession>A0A8J4TAI7</accession>
<sequence>ITKQHIIRMKIQSDRDVNNLTVKLAIIKQLKQKLTDHDLTENVTLNWREQTNGVIFLKEKEINIPSADEQCSNIKPFSLYSEFTKKQILKVKIQSNWDVNDRGVKAAILKQ</sequence>
<comment type="caution">
    <text evidence="1">The sequence shown here is derived from an EMBL/GenBank/DDBJ whole genome shotgun (WGS) entry which is preliminary data.</text>
</comment>
<dbReference type="Proteomes" id="UP000727407">
    <property type="component" value="Unassembled WGS sequence"/>
</dbReference>
<organism evidence="1 2">
    <name type="scientific">Clarias magur</name>
    <name type="common">Asian catfish</name>
    <name type="synonym">Macropteronotus magur</name>
    <dbReference type="NCBI Taxonomy" id="1594786"/>
    <lineage>
        <taxon>Eukaryota</taxon>
        <taxon>Metazoa</taxon>
        <taxon>Chordata</taxon>
        <taxon>Craniata</taxon>
        <taxon>Vertebrata</taxon>
        <taxon>Euteleostomi</taxon>
        <taxon>Actinopterygii</taxon>
        <taxon>Neopterygii</taxon>
        <taxon>Teleostei</taxon>
        <taxon>Ostariophysi</taxon>
        <taxon>Siluriformes</taxon>
        <taxon>Clariidae</taxon>
        <taxon>Clarias</taxon>
    </lineage>
</organism>
<feature type="non-terminal residue" evidence="1">
    <location>
        <position position="1"/>
    </location>
</feature>
<feature type="non-terminal residue" evidence="1">
    <location>
        <position position="111"/>
    </location>
</feature>
<keyword evidence="1" id="KW-0675">Receptor</keyword>